<dbReference type="GO" id="GO:0006313">
    <property type="term" value="P:DNA transposition"/>
    <property type="evidence" value="ECO:0007669"/>
    <property type="project" value="InterPro"/>
</dbReference>
<sequence length="51" mass="5725">MTKRINRSYTSECKQEAMALVAEQGYSVPKTAAPLGITDKLLYIWTAKFEA</sequence>
<dbReference type="GO" id="GO:0004803">
    <property type="term" value="F:transposase activity"/>
    <property type="evidence" value="ECO:0007669"/>
    <property type="project" value="InterPro"/>
</dbReference>
<reference evidence="2" key="2">
    <citation type="submission" date="2015-03" db="EMBL/GenBank/DDBJ databases">
        <title>Genome sequence of Pseudoalteromonas citrea.</title>
        <authorList>
            <person name="Xie B.-B."/>
            <person name="Rong J.-C."/>
            <person name="Qin Q.-L."/>
            <person name="Zhang Y.-Z."/>
        </authorList>
    </citation>
    <scope>NUCLEOTIDE SEQUENCE</scope>
    <source>
        <strain evidence="2">DSM 8771</strain>
    </source>
</reference>
<gene>
    <name evidence="2" type="ORF">PCIT_a0277</name>
</gene>
<evidence type="ECO:0000256" key="1">
    <source>
        <dbReference type="ARBA" id="ARBA00009964"/>
    </source>
</evidence>
<dbReference type="GO" id="GO:0003677">
    <property type="term" value="F:DNA binding"/>
    <property type="evidence" value="ECO:0007669"/>
    <property type="project" value="InterPro"/>
</dbReference>
<dbReference type="InterPro" id="IPR009057">
    <property type="entry name" value="Homeodomain-like_sf"/>
</dbReference>
<dbReference type="RefSeq" id="WP_010362662.1">
    <property type="nucleotide sequence ID" value="NZ_AHBZ03000014.1"/>
</dbReference>
<accession>A0AAD4AKP3</accession>
<dbReference type="AlphaFoldDB" id="A0AAD4AKP3"/>
<protein>
    <recommendedName>
        <fullName evidence="4">Transposase</fullName>
    </recommendedName>
</protein>
<organism evidence="2 3">
    <name type="scientific">Pseudoalteromonas citrea</name>
    <dbReference type="NCBI Taxonomy" id="43655"/>
    <lineage>
        <taxon>Bacteria</taxon>
        <taxon>Pseudomonadati</taxon>
        <taxon>Pseudomonadota</taxon>
        <taxon>Gammaproteobacteria</taxon>
        <taxon>Alteromonadales</taxon>
        <taxon>Pseudoalteromonadaceae</taxon>
        <taxon>Pseudoalteromonas</taxon>
    </lineage>
</organism>
<evidence type="ECO:0000313" key="2">
    <source>
        <dbReference type="EMBL" id="KAF7773930.1"/>
    </source>
</evidence>
<evidence type="ECO:0000313" key="3">
    <source>
        <dbReference type="Proteomes" id="UP000016487"/>
    </source>
</evidence>
<name>A0AAD4AKP3_9GAMM</name>
<evidence type="ECO:0008006" key="4">
    <source>
        <dbReference type="Google" id="ProtNLM"/>
    </source>
</evidence>
<comment type="similarity">
    <text evidence="1">Belongs to the transposase 8 family.</text>
</comment>
<dbReference type="Proteomes" id="UP000016487">
    <property type="component" value="Unassembled WGS sequence"/>
</dbReference>
<dbReference type="InterPro" id="IPR002514">
    <property type="entry name" value="Transposase_8"/>
</dbReference>
<dbReference type="EMBL" id="AHBZ03000014">
    <property type="protein sequence ID" value="KAF7773930.1"/>
    <property type="molecule type" value="Genomic_DNA"/>
</dbReference>
<dbReference type="Pfam" id="PF01527">
    <property type="entry name" value="HTH_Tnp_1"/>
    <property type="match status" value="1"/>
</dbReference>
<dbReference type="SUPFAM" id="SSF46689">
    <property type="entry name" value="Homeodomain-like"/>
    <property type="match status" value="1"/>
</dbReference>
<reference evidence="2" key="1">
    <citation type="journal article" date="2012" name="J. Bacteriol.">
        <title>Genome sequences of type strains of seven species of the marine bacterium Pseudoalteromonas.</title>
        <authorList>
            <person name="Xie B.B."/>
            <person name="Shu Y.L."/>
            <person name="Qin Q.L."/>
            <person name="Rong J.C."/>
            <person name="Zhang X.Y."/>
            <person name="Chen X.L."/>
            <person name="Shi M."/>
            <person name="He H.L."/>
            <person name="Zhou B.C."/>
            <person name="Zhang Y.Z."/>
        </authorList>
    </citation>
    <scope>NUCLEOTIDE SEQUENCE</scope>
    <source>
        <strain evidence="2">DSM 8771</strain>
    </source>
</reference>
<proteinExistence type="inferred from homology"/>
<comment type="caution">
    <text evidence="2">The sequence shown here is derived from an EMBL/GenBank/DDBJ whole genome shotgun (WGS) entry which is preliminary data.</text>
</comment>